<dbReference type="Proteomes" id="UP000003692">
    <property type="component" value="Unassembled WGS sequence"/>
</dbReference>
<sequence length="46" mass="5249">MYRVKQRFGGSLTLRDDDAQLAEAWAMMCALNKMMKAGIPESERID</sequence>
<name>D4F6I3_EDWTA</name>
<accession>D4F6I3</accession>
<comment type="caution">
    <text evidence="1">The sequence shown here is derived from an EMBL/GenBank/DDBJ whole genome shotgun (WGS) entry which is preliminary data.</text>
</comment>
<reference evidence="1 2" key="1">
    <citation type="submission" date="2010-02" db="EMBL/GenBank/DDBJ databases">
        <authorList>
            <person name="Weinstock G."/>
            <person name="Sodergren E."/>
            <person name="Clifton S."/>
            <person name="Fulton L."/>
            <person name="Fulton B."/>
            <person name="Courtney L."/>
            <person name="Fronick C."/>
            <person name="Harrison M."/>
            <person name="Strong C."/>
            <person name="Farmer C."/>
            <person name="Delahaunty K."/>
            <person name="Markovic C."/>
            <person name="Hall O."/>
            <person name="Minx P."/>
            <person name="Tomlinson C."/>
            <person name="Mitreva M."/>
            <person name="Nelson J."/>
            <person name="Hou S."/>
            <person name="Wollam A."/>
            <person name="Pepin K.H."/>
            <person name="Johnson M."/>
            <person name="Bhonagiri V."/>
            <person name="Zhang X."/>
            <person name="Suruliraj S."/>
            <person name="Warren W."/>
            <person name="Chinwalla A."/>
            <person name="Mardis E.R."/>
            <person name="Wilson R.K."/>
        </authorList>
    </citation>
    <scope>NUCLEOTIDE SEQUENCE [LARGE SCALE GENOMIC DNA]</scope>
    <source>
        <strain evidence="1 2">ATCC 23685</strain>
    </source>
</reference>
<dbReference type="AlphaFoldDB" id="D4F6I3"/>
<dbReference type="EMBL" id="ADGK01000202">
    <property type="protein sequence ID" value="EFE22619.1"/>
    <property type="molecule type" value="Genomic_DNA"/>
</dbReference>
<evidence type="ECO:0000313" key="1">
    <source>
        <dbReference type="EMBL" id="EFE22619.1"/>
    </source>
</evidence>
<dbReference type="HOGENOM" id="CLU_062982_9_1_6"/>
<evidence type="ECO:0000313" key="2">
    <source>
        <dbReference type="Proteomes" id="UP000003692"/>
    </source>
</evidence>
<gene>
    <name evidence="1" type="ORF">EDWATA_02364</name>
</gene>
<organism evidence="1 2">
    <name type="scientific">Edwardsiella tarda ATCC 23685</name>
    <dbReference type="NCBI Taxonomy" id="500638"/>
    <lineage>
        <taxon>Bacteria</taxon>
        <taxon>Pseudomonadati</taxon>
        <taxon>Pseudomonadota</taxon>
        <taxon>Gammaproteobacteria</taxon>
        <taxon>Enterobacterales</taxon>
        <taxon>Hafniaceae</taxon>
        <taxon>Edwardsiella</taxon>
    </lineage>
</organism>
<proteinExistence type="predicted"/>
<protein>
    <submittedName>
        <fullName evidence="1">Uncharacterized protein</fullName>
    </submittedName>
</protein>